<sequence>MANPKDIEAGSAYVRIFTKDGELHAGLTKGENRLRAFSRTMLKTGTILSGSFIAAAAAIAPAVSAASNLEEQVNKFNVVFGESSEAVREWAKEFGEAIGRSERQVVEFLAGTQDLFVPLGFDSKEAERLSKDLTRLTIDLASFNNKADEDVLRDLHAALTGSGEVMKKYGVIVSEAAVKQEIFNQGLDPKNATEQQKVQARLAIILRGTSAAHGDAARSAGSWANQTKALQAEIENLYATIGAELLPILTPLVGDIREIVKASGEWAENNGETIETLVKLAGVAGVAGSSLIAIGLVASNAAASFKALRFILIDTSKVAAALRFGVLIGGLTMIGKAAYDSSEQVKRLNAELAKSSGLDRDLQEIQSRRTGKILEEANKLEGDERTRFLQDELAKTEASIDGTGRNLRDVDEQLSKELESNLRAGVDMVGWNSETTRLRGERVSAATRLESYKDRRRQLKAMIDGPEAPQGPQFEIPQIQAGPGPQAQAQSENGLAKAFLGAWSPVISEAAQKIKEEQDKQIRALSIEGGLQGLGMAFPALGMGMDAARAIQRFATAGGAAPAQVESITKRIQGAHATEAGTSEAQRIIAQALSPRATEEKKQLDELTRGADATEALGTIAKRVEDLFAANKINLLFQDT</sequence>
<dbReference type="OrthoDB" id="291028at2"/>
<dbReference type="RefSeq" id="WP_146510782.1">
    <property type="nucleotide sequence ID" value="NZ_SIHI01000010.1"/>
</dbReference>
<evidence type="ECO:0000313" key="3">
    <source>
        <dbReference type="Proteomes" id="UP000317243"/>
    </source>
</evidence>
<evidence type="ECO:0000256" key="1">
    <source>
        <dbReference type="SAM" id="MobiDB-lite"/>
    </source>
</evidence>
<organism evidence="2 3">
    <name type="scientific">Thalassoglobus neptunius</name>
    <dbReference type="NCBI Taxonomy" id="1938619"/>
    <lineage>
        <taxon>Bacteria</taxon>
        <taxon>Pseudomonadati</taxon>
        <taxon>Planctomycetota</taxon>
        <taxon>Planctomycetia</taxon>
        <taxon>Planctomycetales</taxon>
        <taxon>Planctomycetaceae</taxon>
        <taxon>Thalassoglobus</taxon>
    </lineage>
</organism>
<keyword evidence="3" id="KW-1185">Reference proteome</keyword>
<gene>
    <name evidence="2" type="ORF">KOR42_33150</name>
</gene>
<accession>A0A5C5WPV7</accession>
<feature type="region of interest" description="Disordered" evidence="1">
    <location>
        <begin position="464"/>
        <end position="492"/>
    </location>
</feature>
<dbReference type="EMBL" id="SIHI01000010">
    <property type="protein sequence ID" value="TWT51842.1"/>
    <property type="molecule type" value="Genomic_DNA"/>
</dbReference>
<comment type="caution">
    <text evidence="2">The sequence shown here is derived from an EMBL/GenBank/DDBJ whole genome shotgun (WGS) entry which is preliminary data.</text>
</comment>
<reference evidence="2 3" key="1">
    <citation type="submission" date="2019-02" db="EMBL/GenBank/DDBJ databases">
        <title>Deep-cultivation of Planctomycetes and their phenomic and genomic characterization uncovers novel biology.</title>
        <authorList>
            <person name="Wiegand S."/>
            <person name="Jogler M."/>
            <person name="Boedeker C."/>
            <person name="Pinto D."/>
            <person name="Vollmers J."/>
            <person name="Rivas-Marin E."/>
            <person name="Kohn T."/>
            <person name="Peeters S.H."/>
            <person name="Heuer A."/>
            <person name="Rast P."/>
            <person name="Oberbeckmann S."/>
            <person name="Bunk B."/>
            <person name="Jeske O."/>
            <person name="Meyerdierks A."/>
            <person name="Storesund J.E."/>
            <person name="Kallscheuer N."/>
            <person name="Luecker S."/>
            <person name="Lage O.M."/>
            <person name="Pohl T."/>
            <person name="Merkel B.J."/>
            <person name="Hornburger P."/>
            <person name="Mueller R.-W."/>
            <person name="Bruemmer F."/>
            <person name="Labrenz M."/>
            <person name="Spormann A.M."/>
            <person name="Op Den Camp H."/>
            <person name="Overmann J."/>
            <person name="Amann R."/>
            <person name="Jetten M.S.M."/>
            <person name="Mascher T."/>
            <person name="Medema M.H."/>
            <person name="Devos D.P."/>
            <person name="Kaster A.-K."/>
            <person name="Ovreas L."/>
            <person name="Rohde M."/>
            <person name="Galperin M.Y."/>
            <person name="Jogler C."/>
        </authorList>
    </citation>
    <scope>NUCLEOTIDE SEQUENCE [LARGE SCALE GENOMIC DNA]</scope>
    <source>
        <strain evidence="2 3">KOR42</strain>
    </source>
</reference>
<proteinExistence type="predicted"/>
<name>A0A5C5WPV7_9PLAN</name>
<feature type="compositionally biased region" description="Low complexity" evidence="1">
    <location>
        <begin position="476"/>
        <end position="490"/>
    </location>
</feature>
<dbReference type="AlphaFoldDB" id="A0A5C5WPV7"/>
<evidence type="ECO:0000313" key="2">
    <source>
        <dbReference type="EMBL" id="TWT51842.1"/>
    </source>
</evidence>
<protein>
    <submittedName>
        <fullName evidence="2">Uncharacterized protein</fullName>
    </submittedName>
</protein>
<dbReference type="Proteomes" id="UP000317243">
    <property type="component" value="Unassembled WGS sequence"/>
</dbReference>